<evidence type="ECO:0000313" key="2">
    <source>
        <dbReference type="Proteomes" id="UP000053144"/>
    </source>
</evidence>
<gene>
    <name evidence="1" type="ORF">LR48_Vigan10s000700</name>
</gene>
<proteinExistence type="predicted"/>
<dbReference type="AlphaFoldDB" id="A0A0L9T2T3"/>
<evidence type="ECO:0000313" key="1">
    <source>
        <dbReference type="EMBL" id="KOM24878.1"/>
    </source>
</evidence>
<reference evidence="2" key="1">
    <citation type="journal article" date="2015" name="Proc. Natl. Acad. Sci. U.S.A.">
        <title>Genome sequencing of adzuki bean (Vigna angularis) provides insight into high starch and low fat accumulation and domestication.</title>
        <authorList>
            <person name="Yang K."/>
            <person name="Tian Z."/>
            <person name="Chen C."/>
            <person name="Luo L."/>
            <person name="Zhao B."/>
            <person name="Wang Z."/>
            <person name="Yu L."/>
            <person name="Li Y."/>
            <person name="Sun Y."/>
            <person name="Li W."/>
            <person name="Chen Y."/>
            <person name="Li Y."/>
            <person name="Zhang Y."/>
            <person name="Ai D."/>
            <person name="Zhao J."/>
            <person name="Shang C."/>
            <person name="Ma Y."/>
            <person name="Wu B."/>
            <person name="Wang M."/>
            <person name="Gao L."/>
            <person name="Sun D."/>
            <person name="Zhang P."/>
            <person name="Guo F."/>
            <person name="Wang W."/>
            <person name="Li Y."/>
            <person name="Wang J."/>
            <person name="Varshney R.K."/>
            <person name="Wang J."/>
            <person name="Ling H.Q."/>
            <person name="Wan P."/>
        </authorList>
    </citation>
    <scope>NUCLEOTIDE SEQUENCE</scope>
    <source>
        <strain evidence="2">cv. Jingnong 6</strain>
    </source>
</reference>
<dbReference type="Gramene" id="KOM24878">
    <property type="protein sequence ID" value="KOM24878"/>
    <property type="gene ID" value="LR48_Vigan10s000700"/>
</dbReference>
<dbReference type="Proteomes" id="UP000053144">
    <property type="component" value="Unassembled WGS sequence"/>
</dbReference>
<accession>A0A0L9T2T3</accession>
<dbReference type="EMBL" id="KQ258243">
    <property type="protein sequence ID" value="KOM24878.1"/>
    <property type="molecule type" value="Genomic_DNA"/>
</dbReference>
<name>A0A0L9T2T3_PHAAN</name>
<protein>
    <submittedName>
        <fullName evidence="1">Uncharacterized protein</fullName>
    </submittedName>
</protein>
<organism evidence="1 2">
    <name type="scientific">Phaseolus angularis</name>
    <name type="common">Azuki bean</name>
    <name type="synonym">Vigna angularis</name>
    <dbReference type="NCBI Taxonomy" id="3914"/>
    <lineage>
        <taxon>Eukaryota</taxon>
        <taxon>Viridiplantae</taxon>
        <taxon>Streptophyta</taxon>
        <taxon>Embryophyta</taxon>
        <taxon>Tracheophyta</taxon>
        <taxon>Spermatophyta</taxon>
        <taxon>Magnoliopsida</taxon>
        <taxon>eudicotyledons</taxon>
        <taxon>Gunneridae</taxon>
        <taxon>Pentapetalae</taxon>
        <taxon>rosids</taxon>
        <taxon>fabids</taxon>
        <taxon>Fabales</taxon>
        <taxon>Fabaceae</taxon>
        <taxon>Papilionoideae</taxon>
        <taxon>50 kb inversion clade</taxon>
        <taxon>NPAAA clade</taxon>
        <taxon>indigoferoid/millettioid clade</taxon>
        <taxon>Phaseoleae</taxon>
        <taxon>Vigna</taxon>
    </lineage>
</organism>
<sequence>MKRARVNNNLRAHPPKPITTLYLSRSPPCLLSFSSSTLLSFGGSFLQTKNSGCSVPVFIQAAGP</sequence>